<dbReference type="PANTHER" id="PTHR33778:SF3">
    <property type="entry name" value="PROTEIN MGTC"/>
    <property type="match status" value="1"/>
</dbReference>
<feature type="transmembrane region" description="Helical" evidence="7">
    <location>
        <begin position="12"/>
        <end position="31"/>
    </location>
</feature>
<comment type="similarity">
    <text evidence="2 7">Belongs to the MgtC/SapB family.</text>
</comment>
<dbReference type="PANTHER" id="PTHR33778">
    <property type="entry name" value="PROTEIN MGTC"/>
    <property type="match status" value="1"/>
</dbReference>
<comment type="subcellular location">
    <subcellularLocation>
        <location evidence="7">Cell inner membrane</location>
        <topology evidence="7">Multi-pass membrane protein</topology>
    </subcellularLocation>
    <subcellularLocation>
        <location evidence="1">Cell membrane</location>
        <topology evidence="1">Multi-pass membrane protein</topology>
    </subcellularLocation>
</comment>
<dbReference type="Pfam" id="PF02308">
    <property type="entry name" value="MgtC"/>
    <property type="match status" value="1"/>
</dbReference>
<evidence type="ECO:0000256" key="3">
    <source>
        <dbReference type="ARBA" id="ARBA00022475"/>
    </source>
</evidence>
<proteinExistence type="inferred from homology"/>
<feature type="transmembrane region" description="Helical" evidence="7">
    <location>
        <begin position="43"/>
        <end position="62"/>
    </location>
</feature>
<keyword evidence="4 7" id="KW-0812">Transmembrane</keyword>
<feature type="transmembrane region" description="Helical" evidence="7">
    <location>
        <begin position="99"/>
        <end position="128"/>
    </location>
</feature>
<feature type="transmembrane region" description="Helical" evidence="7">
    <location>
        <begin position="68"/>
        <end position="87"/>
    </location>
</feature>
<organism evidence="9 10">
    <name type="scientific">Zymomonas mobilis subsp. mobilis (strain ATCC 31821 / ZM4 / CP4)</name>
    <dbReference type="NCBI Taxonomy" id="264203"/>
    <lineage>
        <taxon>Bacteria</taxon>
        <taxon>Pseudomonadati</taxon>
        <taxon>Pseudomonadota</taxon>
        <taxon>Alphaproteobacteria</taxon>
        <taxon>Sphingomonadales</taxon>
        <taxon>Zymomonadaceae</taxon>
        <taxon>Zymomonas</taxon>
    </lineage>
</organism>
<keyword evidence="3" id="KW-1003">Cell membrane</keyword>
<evidence type="ECO:0000256" key="4">
    <source>
        <dbReference type="ARBA" id="ARBA00022692"/>
    </source>
</evidence>
<keyword evidence="6 7" id="KW-0472">Membrane</keyword>
<dbReference type="AlphaFoldDB" id="Q5NQ97"/>
<dbReference type="GO" id="GO:0005886">
    <property type="term" value="C:plasma membrane"/>
    <property type="evidence" value="ECO:0007669"/>
    <property type="project" value="UniProtKB-SubCell"/>
</dbReference>
<dbReference type="PRINTS" id="PR01837">
    <property type="entry name" value="MGTCSAPBPROT"/>
</dbReference>
<evidence type="ECO:0000256" key="1">
    <source>
        <dbReference type="ARBA" id="ARBA00004651"/>
    </source>
</evidence>
<dbReference type="EMBL" id="AE008692">
    <property type="protein sequence ID" value="AAV89108.2"/>
    <property type="molecule type" value="Genomic_DNA"/>
</dbReference>
<reference evidence="9 10" key="2">
    <citation type="journal article" date="2009" name="Nat. Biotechnol.">
        <title>Improved genome annotation for Zymomonas mobilis.</title>
        <authorList>
            <person name="Yang S."/>
            <person name="Pappas K.M."/>
            <person name="Hauser L.J."/>
            <person name="Land M.L."/>
            <person name="Chen G.L."/>
            <person name="Hurst G.B."/>
            <person name="Pan C."/>
            <person name="Kouvelis V.N."/>
            <person name="Typas M.A."/>
            <person name="Pelletier D.A."/>
            <person name="Klingeman D.M."/>
            <person name="Chang Y.J."/>
            <person name="Samatova N.F."/>
            <person name="Brown S.D."/>
        </authorList>
    </citation>
    <scope>NUCLEOTIDE SEQUENCE [LARGE SCALE GENOMIC DNA]</scope>
    <source>
        <strain evidence="10">ATCC 31821 / ZM4 / CP4</strain>
    </source>
</reference>
<evidence type="ECO:0000313" key="9">
    <source>
        <dbReference type="EMBL" id="AAV89108.2"/>
    </source>
</evidence>
<name>Q5NQ97_ZYMMO</name>
<evidence type="ECO:0000256" key="6">
    <source>
        <dbReference type="ARBA" id="ARBA00023136"/>
    </source>
</evidence>
<dbReference type="SMR" id="Q5NQ97"/>
<dbReference type="Gene3D" id="3.30.70.260">
    <property type="match status" value="1"/>
</dbReference>
<dbReference type="eggNOG" id="COG1285">
    <property type="taxonomic scope" value="Bacteria"/>
</dbReference>
<keyword evidence="10" id="KW-1185">Reference proteome</keyword>
<accession>Q5NQ97</accession>
<dbReference type="STRING" id="264203.ZMO0484"/>
<evidence type="ECO:0000259" key="8">
    <source>
        <dbReference type="Pfam" id="PF02308"/>
    </source>
</evidence>
<evidence type="ECO:0000256" key="7">
    <source>
        <dbReference type="RuleBase" id="RU365041"/>
    </source>
</evidence>
<dbReference type="InterPro" id="IPR003416">
    <property type="entry name" value="MgtC/SapB/SrpB/YhiD_fam"/>
</dbReference>
<evidence type="ECO:0000313" key="10">
    <source>
        <dbReference type="Proteomes" id="UP000001173"/>
    </source>
</evidence>
<evidence type="ECO:0000256" key="5">
    <source>
        <dbReference type="ARBA" id="ARBA00022989"/>
    </source>
</evidence>
<keyword evidence="7" id="KW-0997">Cell inner membrane</keyword>
<dbReference type="Proteomes" id="UP000001173">
    <property type="component" value="Chromosome"/>
</dbReference>
<keyword evidence="5 7" id="KW-1133">Transmembrane helix</keyword>
<protein>
    <recommendedName>
        <fullName evidence="7">Protein MgtC</fullName>
    </recommendedName>
</protein>
<reference evidence="9 10" key="1">
    <citation type="journal article" date="2005" name="Nat. Biotechnol.">
        <title>The genome sequence of the ethanologenic bacterium Zymomonas mobilis ZM4.</title>
        <authorList>
            <person name="Seo J.S."/>
            <person name="Chong H."/>
            <person name="Park H.S."/>
            <person name="Yoon K.O."/>
            <person name="Jung C."/>
            <person name="Kim J.J."/>
            <person name="Hong J.H."/>
            <person name="Kim H."/>
            <person name="Kim J.H."/>
            <person name="Kil J.I."/>
            <person name="Park C.J."/>
            <person name="Oh H.M."/>
            <person name="Lee J.S."/>
            <person name="Jin S.J."/>
            <person name="Um H.W."/>
            <person name="Lee H.J."/>
            <person name="Oh S.J."/>
            <person name="Kim J.Y."/>
            <person name="Kang H.L."/>
            <person name="Lee S.Y."/>
            <person name="Lee K.J."/>
            <person name="Kang H.S."/>
        </authorList>
    </citation>
    <scope>NUCLEOTIDE SEQUENCE [LARGE SCALE GENOMIC DNA]</scope>
    <source>
        <strain evidence="10">ATCC 31821 / ZM4 / CP4</strain>
    </source>
</reference>
<dbReference type="InterPro" id="IPR049177">
    <property type="entry name" value="MgtC_SapB_SrpB_YhiD_N"/>
</dbReference>
<evidence type="ECO:0000256" key="2">
    <source>
        <dbReference type="ARBA" id="ARBA00009298"/>
    </source>
</evidence>
<dbReference type="HOGENOM" id="CLU_079292_0_0_5"/>
<dbReference type="RefSeq" id="WP_011240389.1">
    <property type="nucleotide sequence ID" value="NC_006526.2"/>
</dbReference>
<dbReference type="KEGG" id="zmo:ZMO0484"/>
<feature type="domain" description="MgtC/SapB/SrpB/YhiD N-terminal" evidence="8">
    <location>
        <begin position="20"/>
        <end position="139"/>
    </location>
</feature>
<sequence>MFALFDHLNNFYSVMLTYSLSFFLGGLIGLERQIHQRIAGLRTNILVVLATTSFVNLCMRMGTTADAIRVIAAVVSGTGFLGAGVIMKDGMNVRGLNTAATIWCSAAVGTCVGIGQYAVAALLTVFVICGNTLLRPLVKWINHLPISKSEPDAAYTLMIVVDKRHLLEIQKRILEKIESLRYQIESVQLENCDDQHSEITIHFGHNVTESRELADLASEIASWKNLRHVTWHNDL</sequence>
<gene>
    <name evidence="9" type="ordered locus">ZMO0484</name>
</gene>